<comment type="caution">
    <text evidence="2">The sequence shown here is derived from an EMBL/GenBank/DDBJ whole genome shotgun (WGS) entry which is preliminary data.</text>
</comment>
<accession>A0AAP0HDS2</accession>
<keyword evidence="3" id="KW-1185">Reference proteome</keyword>
<protein>
    <submittedName>
        <fullName evidence="2">Uncharacterized protein</fullName>
    </submittedName>
</protein>
<evidence type="ECO:0000313" key="3">
    <source>
        <dbReference type="Proteomes" id="UP001419268"/>
    </source>
</evidence>
<dbReference type="EMBL" id="JBBNAG010000013">
    <property type="protein sequence ID" value="KAK9083264.1"/>
    <property type="molecule type" value="Genomic_DNA"/>
</dbReference>
<sequence length="61" mass="6913">MISQQRGSQRVSNNFPQQGVRPSRLLGQQCVLLLSKVPDLHIRDHNKSPNQQKLQDVSGHI</sequence>
<evidence type="ECO:0000256" key="1">
    <source>
        <dbReference type="SAM" id="MobiDB-lite"/>
    </source>
</evidence>
<organism evidence="2 3">
    <name type="scientific">Stephania cephalantha</name>
    <dbReference type="NCBI Taxonomy" id="152367"/>
    <lineage>
        <taxon>Eukaryota</taxon>
        <taxon>Viridiplantae</taxon>
        <taxon>Streptophyta</taxon>
        <taxon>Embryophyta</taxon>
        <taxon>Tracheophyta</taxon>
        <taxon>Spermatophyta</taxon>
        <taxon>Magnoliopsida</taxon>
        <taxon>Ranunculales</taxon>
        <taxon>Menispermaceae</taxon>
        <taxon>Menispermoideae</taxon>
        <taxon>Cissampelideae</taxon>
        <taxon>Stephania</taxon>
    </lineage>
</organism>
<proteinExistence type="predicted"/>
<name>A0AAP0HDS2_9MAGN</name>
<reference evidence="2 3" key="1">
    <citation type="submission" date="2024-01" db="EMBL/GenBank/DDBJ databases">
        <title>Genome assemblies of Stephania.</title>
        <authorList>
            <person name="Yang L."/>
        </authorList>
    </citation>
    <scope>NUCLEOTIDE SEQUENCE [LARGE SCALE GENOMIC DNA]</scope>
    <source>
        <strain evidence="2">JXDWG</strain>
        <tissue evidence="2">Leaf</tissue>
    </source>
</reference>
<dbReference type="AlphaFoldDB" id="A0AAP0HDS2"/>
<feature type="compositionally biased region" description="Polar residues" evidence="1">
    <location>
        <begin position="1"/>
        <end position="17"/>
    </location>
</feature>
<evidence type="ECO:0000313" key="2">
    <source>
        <dbReference type="EMBL" id="KAK9083264.1"/>
    </source>
</evidence>
<gene>
    <name evidence="2" type="ORF">Scep_029735</name>
</gene>
<feature type="region of interest" description="Disordered" evidence="1">
    <location>
        <begin position="42"/>
        <end position="61"/>
    </location>
</feature>
<dbReference type="Proteomes" id="UP001419268">
    <property type="component" value="Unassembled WGS sequence"/>
</dbReference>
<feature type="region of interest" description="Disordered" evidence="1">
    <location>
        <begin position="1"/>
        <end position="20"/>
    </location>
</feature>